<comment type="caution">
    <text evidence="1">The sequence shown here is derived from an EMBL/GenBank/DDBJ whole genome shotgun (WGS) entry which is preliminary data.</text>
</comment>
<protein>
    <submittedName>
        <fullName evidence="1">Uncharacterized protein</fullName>
    </submittedName>
</protein>
<sequence>MNVEVDLKNKESPFIFHIAEGANISKEELEKEVHGLFQFNGASHD</sequence>
<evidence type="ECO:0000313" key="1">
    <source>
        <dbReference type="EMBL" id="MEF2290717.1"/>
    </source>
</evidence>
<gene>
    <name evidence="1" type="ORF">V2W34_01675</name>
</gene>
<name>A0ABU7VBU4_9BACI</name>
<dbReference type="EMBL" id="JAZHPM010000002">
    <property type="protein sequence ID" value="MEF2290717.1"/>
    <property type="molecule type" value="Genomic_DNA"/>
</dbReference>
<dbReference type="RefSeq" id="WP_331804569.1">
    <property type="nucleotide sequence ID" value="NZ_JAZHPM010000002.1"/>
</dbReference>
<evidence type="ECO:0000313" key="2">
    <source>
        <dbReference type="Proteomes" id="UP001356080"/>
    </source>
</evidence>
<keyword evidence="2" id="KW-1185">Reference proteome</keyword>
<organism evidence="1 2">
    <name type="scientific">Virgibacillus dokdonensis</name>
    <dbReference type="NCBI Taxonomy" id="302167"/>
    <lineage>
        <taxon>Bacteria</taxon>
        <taxon>Bacillati</taxon>
        <taxon>Bacillota</taxon>
        <taxon>Bacilli</taxon>
        <taxon>Bacillales</taxon>
        <taxon>Bacillaceae</taxon>
        <taxon>Virgibacillus</taxon>
    </lineage>
</organism>
<dbReference type="Proteomes" id="UP001356080">
    <property type="component" value="Unassembled WGS sequence"/>
</dbReference>
<reference evidence="1 2" key="1">
    <citation type="submission" date="2024-01" db="EMBL/GenBank/DDBJ databases">
        <title>Survival strategy associated with biotechnological potential of Virgibacillus dokdonensis T4.6 isolated from salt-fermented shrimp paste.</title>
        <authorList>
            <person name="Doan T.V."/>
            <person name="Quach N.T."/>
            <person name="Phi Q.-T."/>
        </authorList>
    </citation>
    <scope>NUCLEOTIDE SEQUENCE [LARGE SCALE GENOMIC DNA]</scope>
    <source>
        <strain evidence="1 2">T4.6</strain>
    </source>
</reference>
<accession>A0ABU7VBU4</accession>
<proteinExistence type="predicted"/>